<dbReference type="STRING" id="670580.A0A1X6MJR0"/>
<dbReference type="PANTHER" id="PTHR28097:SF1">
    <property type="entry name" value="PHEROMONE A FACTOR RECEPTOR"/>
    <property type="match status" value="1"/>
</dbReference>
<evidence type="ECO:0000256" key="5">
    <source>
        <dbReference type="ARBA" id="ARBA00022989"/>
    </source>
</evidence>
<evidence type="ECO:0000256" key="2">
    <source>
        <dbReference type="ARBA" id="ARBA00011085"/>
    </source>
</evidence>
<sequence>MAGPTYPLFPIAAFIGSVLALLPLPWHFEALNSATCYYMIWASLACMNQFVNSVVWANNALNPAPVWCDISTRITIGASVAIPAASLCINRRLYLIAETQAISVTRSDKRRAMLIDTLICVLFPAICMGFAYIVQGHRYNIYEEIGCYPSVYNALPAYFLVNWWPIVLGLISAVYCILSLRHFTRRRAQFKQFLSSKHSSLTFGRYFRLMALATTELLFTIPVSSYAIYLNATAQPIEPWVSWSYVHYKFSRIEQIPSLIWRTNRQLAIALQLGQWLNPLCAIIFFAYFGLAEEARRHYKAAFWSFVKVVGFSSPVSRRGAQQLRLVIPYILAINSTEKSPALSKSPRLSLRWKNYQDTPRPLARMFVANPHLSSS</sequence>
<gene>
    <name evidence="11" type="ORF">POSPLADRAFT_1159528</name>
</gene>
<comment type="similarity">
    <text evidence="2">Belongs to the G-protein coupled receptor 4 family.</text>
</comment>
<feature type="transmembrane region" description="Helical" evidence="10">
    <location>
        <begin position="36"/>
        <end position="58"/>
    </location>
</feature>
<dbReference type="PANTHER" id="PTHR28097">
    <property type="entry name" value="PHEROMONE A FACTOR RECEPTOR"/>
    <property type="match status" value="1"/>
</dbReference>
<dbReference type="OrthoDB" id="2874149at2759"/>
<dbReference type="GeneID" id="36332382"/>
<dbReference type="GO" id="GO:0000750">
    <property type="term" value="P:pheromone-dependent signal transduction involved in conjugation with cellular fusion"/>
    <property type="evidence" value="ECO:0007669"/>
    <property type="project" value="TreeGrafter"/>
</dbReference>
<feature type="transmembrane region" description="Helical" evidence="10">
    <location>
        <begin position="163"/>
        <end position="184"/>
    </location>
</feature>
<dbReference type="AlphaFoldDB" id="A0A1X6MJR0"/>
<dbReference type="RefSeq" id="XP_024333475.1">
    <property type="nucleotide sequence ID" value="XM_024487433.1"/>
</dbReference>
<dbReference type="Pfam" id="PF02076">
    <property type="entry name" value="STE3"/>
    <property type="match status" value="1"/>
</dbReference>
<evidence type="ECO:0000256" key="10">
    <source>
        <dbReference type="SAM" id="Phobius"/>
    </source>
</evidence>
<keyword evidence="6" id="KW-0297">G-protein coupled receptor</keyword>
<dbReference type="InterPro" id="IPR000481">
    <property type="entry name" value="GPCR_Pheromne_B_alpha_rcpt"/>
</dbReference>
<feature type="transmembrane region" description="Helical" evidence="10">
    <location>
        <begin position="205"/>
        <end position="229"/>
    </location>
</feature>
<feature type="transmembrane region" description="Helical" evidence="10">
    <location>
        <begin position="111"/>
        <end position="134"/>
    </location>
</feature>
<keyword evidence="3" id="KW-0589">Pheromone response</keyword>
<evidence type="ECO:0000256" key="3">
    <source>
        <dbReference type="ARBA" id="ARBA00022507"/>
    </source>
</evidence>
<evidence type="ECO:0000256" key="1">
    <source>
        <dbReference type="ARBA" id="ARBA00004141"/>
    </source>
</evidence>
<keyword evidence="9" id="KW-0807">Transducer</keyword>
<proteinExistence type="inferred from homology"/>
<evidence type="ECO:0000313" key="12">
    <source>
        <dbReference type="Proteomes" id="UP000194127"/>
    </source>
</evidence>
<keyword evidence="7 10" id="KW-0472">Membrane</keyword>
<evidence type="ECO:0000256" key="9">
    <source>
        <dbReference type="ARBA" id="ARBA00023224"/>
    </source>
</evidence>
<protein>
    <submittedName>
        <fullName evidence="11">Uncharacterized protein</fullName>
    </submittedName>
</protein>
<dbReference type="PRINTS" id="PR00901">
    <property type="entry name" value="PHEROMONEBAR"/>
</dbReference>
<evidence type="ECO:0000256" key="7">
    <source>
        <dbReference type="ARBA" id="ARBA00023136"/>
    </source>
</evidence>
<dbReference type="InterPro" id="IPR001499">
    <property type="entry name" value="GPCR_STE3"/>
</dbReference>
<keyword evidence="12" id="KW-1185">Reference proteome</keyword>
<reference evidence="11 12" key="1">
    <citation type="submission" date="2017-04" db="EMBL/GenBank/DDBJ databases">
        <title>Genome Sequence of the Model Brown-Rot Fungus Postia placenta SB12.</title>
        <authorList>
            <consortium name="DOE Joint Genome Institute"/>
            <person name="Gaskell J."/>
            <person name="Kersten P."/>
            <person name="Larrondo L.F."/>
            <person name="Canessa P."/>
            <person name="Martinez D."/>
            <person name="Hibbett D."/>
            <person name="Schmoll M."/>
            <person name="Kubicek C.P."/>
            <person name="Martinez A.T."/>
            <person name="Yadav J."/>
            <person name="Master E."/>
            <person name="Magnuson J.K."/>
            <person name="James T."/>
            <person name="Yaver D."/>
            <person name="Berka R."/>
            <person name="Labutti K."/>
            <person name="Lipzen A."/>
            <person name="Aerts A."/>
            <person name="Barry K."/>
            <person name="Henrissat B."/>
            <person name="Blanchette R."/>
            <person name="Grigoriev I."/>
            <person name="Cullen D."/>
        </authorList>
    </citation>
    <scope>NUCLEOTIDE SEQUENCE [LARGE SCALE GENOMIC DNA]</scope>
    <source>
        <strain evidence="11 12">MAD-698-R-SB12</strain>
    </source>
</reference>
<keyword evidence="8" id="KW-0675">Receptor</keyword>
<keyword evidence="4 10" id="KW-0812">Transmembrane</keyword>
<comment type="subcellular location">
    <subcellularLocation>
        <location evidence="1">Membrane</location>
        <topology evidence="1">Multi-pass membrane protein</topology>
    </subcellularLocation>
</comment>
<keyword evidence="5 10" id="KW-1133">Transmembrane helix</keyword>
<feature type="transmembrane region" description="Helical" evidence="10">
    <location>
        <begin position="70"/>
        <end position="90"/>
    </location>
</feature>
<feature type="transmembrane region" description="Helical" evidence="10">
    <location>
        <begin position="267"/>
        <end position="291"/>
    </location>
</feature>
<dbReference type="EMBL" id="KZ110612">
    <property type="protein sequence ID" value="OSX56681.1"/>
    <property type="molecule type" value="Genomic_DNA"/>
</dbReference>
<dbReference type="PRINTS" id="PR00899">
    <property type="entry name" value="GPCRSTE3"/>
</dbReference>
<dbReference type="GO" id="GO:0005886">
    <property type="term" value="C:plasma membrane"/>
    <property type="evidence" value="ECO:0007669"/>
    <property type="project" value="TreeGrafter"/>
</dbReference>
<evidence type="ECO:0000313" key="11">
    <source>
        <dbReference type="EMBL" id="OSX56681.1"/>
    </source>
</evidence>
<dbReference type="GO" id="GO:0004934">
    <property type="term" value="F:mating-type alpha-factor pheromone receptor activity"/>
    <property type="evidence" value="ECO:0007669"/>
    <property type="project" value="InterPro"/>
</dbReference>
<feature type="transmembrane region" description="Helical" evidence="10">
    <location>
        <begin position="6"/>
        <end position="24"/>
    </location>
</feature>
<name>A0A1X6MJR0_9APHY</name>
<accession>A0A1X6MJR0</accession>
<evidence type="ECO:0000256" key="8">
    <source>
        <dbReference type="ARBA" id="ARBA00023170"/>
    </source>
</evidence>
<dbReference type="Proteomes" id="UP000194127">
    <property type="component" value="Unassembled WGS sequence"/>
</dbReference>
<dbReference type="CDD" id="cd14966">
    <property type="entry name" value="7tmD_STE3"/>
    <property type="match status" value="1"/>
</dbReference>
<evidence type="ECO:0000256" key="6">
    <source>
        <dbReference type="ARBA" id="ARBA00023040"/>
    </source>
</evidence>
<evidence type="ECO:0000256" key="4">
    <source>
        <dbReference type="ARBA" id="ARBA00022692"/>
    </source>
</evidence>
<organism evidence="11 12">
    <name type="scientific">Postia placenta MAD-698-R-SB12</name>
    <dbReference type="NCBI Taxonomy" id="670580"/>
    <lineage>
        <taxon>Eukaryota</taxon>
        <taxon>Fungi</taxon>
        <taxon>Dikarya</taxon>
        <taxon>Basidiomycota</taxon>
        <taxon>Agaricomycotina</taxon>
        <taxon>Agaricomycetes</taxon>
        <taxon>Polyporales</taxon>
        <taxon>Adustoporiaceae</taxon>
        <taxon>Rhodonia</taxon>
    </lineage>
</organism>